<dbReference type="RefSeq" id="WP_116013713.1">
    <property type="nucleotide sequence ID" value="NZ_QUOT01000001.1"/>
</dbReference>
<reference evidence="5" key="1">
    <citation type="submission" date="2018-08" db="EMBL/GenBank/DDBJ databases">
        <title>Thalassotalea euphylliae genome.</title>
        <authorList>
            <person name="Summers S."/>
            <person name="Rice S.A."/>
            <person name="Freckelton M.L."/>
            <person name="Nedved B.T."/>
            <person name="Hadfield M.G."/>
        </authorList>
    </citation>
    <scope>NUCLEOTIDE SEQUENCE [LARGE SCALE GENOMIC DNA]</scope>
    <source>
        <strain evidence="5">H3</strain>
    </source>
</reference>
<dbReference type="Proteomes" id="UP000256899">
    <property type="component" value="Unassembled WGS sequence"/>
</dbReference>
<protein>
    <submittedName>
        <fullName evidence="4">DUF2057 domain-containing protein</fullName>
    </submittedName>
</protein>
<comment type="similarity">
    <text evidence="1">Belongs to the UPF0319 family.</text>
</comment>
<feature type="region of interest" description="Disordered" evidence="3">
    <location>
        <begin position="105"/>
        <end position="127"/>
    </location>
</feature>
<accession>A0A3E0TZ50</accession>
<evidence type="ECO:0000256" key="2">
    <source>
        <dbReference type="ARBA" id="ARBA00022729"/>
    </source>
</evidence>
<dbReference type="PANTHER" id="PTHR38108">
    <property type="entry name" value="UPF0319 PROTEIN YCCT"/>
    <property type="match status" value="1"/>
</dbReference>
<gene>
    <name evidence="4" type="ORF">DXX94_02800</name>
</gene>
<keyword evidence="5" id="KW-1185">Reference proteome</keyword>
<evidence type="ECO:0000256" key="3">
    <source>
        <dbReference type="SAM" id="MobiDB-lite"/>
    </source>
</evidence>
<dbReference type="EMBL" id="QUOT01000001">
    <property type="protein sequence ID" value="REL29720.1"/>
    <property type="molecule type" value="Genomic_DNA"/>
</dbReference>
<keyword evidence="2" id="KW-0732">Signal</keyword>
<name>A0A3E0TZ50_9GAMM</name>
<organism evidence="4 5">
    <name type="scientific">Thalassotalea euphylliae</name>
    <dbReference type="NCBI Taxonomy" id="1655234"/>
    <lineage>
        <taxon>Bacteria</taxon>
        <taxon>Pseudomonadati</taxon>
        <taxon>Pseudomonadota</taxon>
        <taxon>Gammaproteobacteria</taxon>
        <taxon>Alteromonadales</taxon>
        <taxon>Colwelliaceae</taxon>
        <taxon>Thalassotalea</taxon>
    </lineage>
</organism>
<feature type="compositionally biased region" description="Basic and acidic residues" evidence="3">
    <location>
        <begin position="110"/>
        <end position="120"/>
    </location>
</feature>
<proteinExistence type="inferred from homology"/>
<evidence type="ECO:0000313" key="4">
    <source>
        <dbReference type="EMBL" id="REL29720.1"/>
    </source>
</evidence>
<dbReference type="AlphaFoldDB" id="A0A3E0TZ50"/>
<dbReference type="PANTHER" id="PTHR38108:SF1">
    <property type="entry name" value="UPF0319 PROTEIN YCCT"/>
    <property type="match status" value="1"/>
</dbReference>
<feature type="region of interest" description="Disordered" evidence="3">
    <location>
        <begin position="154"/>
        <end position="184"/>
    </location>
</feature>
<sequence>MKSSLISPLKFISLATSFFILFNAQSLSAKELIFPDVYEVLKVNGDSFSRGLFESESKITLPVGRHVILYRYSELFEDADNDDHVKVKSDQFVLVVNKAEETIKVSSPRNQEEKQAREYAKSPSLTLTTSSGEKVEYQTFALADFEQRQYQSVLDTSSSNEGASAKPAMLPALPNQEGSDRTAHSRALDMLNYWWQQASEQEKAAFKQQHKL</sequence>
<evidence type="ECO:0000313" key="5">
    <source>
        <dbReference type="Proteomes" id="UP000256899"/>
    </source>
</evidence>
<comment type="caution">
    <text evidence="4">The sequence shown here is derived from an EMBL/GenBank/DDBJ whole genome shotgun (WGS) entry which is preliminary data.</text>
</comment>
<evidence type="ECO:0000256" key="1">
    <source>
        <dbReference type="ARBA" id="ARBA00008490"/>
    </source>
</evidence>
<dbReference type="InterPro" id="IPR018635">
    <property type="entry name" value="UPF0319"/>
</dbReference>
<dbReference type="Pfam" id="PF09829">
    <property type="entry name" value="DUF2057"/>
    <property type="match status" value="1"/>
</dbReference>